<sequence>MSPEAFDWIAAALQGEPQAYGFPGARWTSGTLEQLIERQFGVKYSRVYVRQIVLNLGLSLRLGRRLRE</sequence>
<feature type="domain" description="Winged helix-turn helix" evidence="1">
    <location>
        <begin position="24"/>
        <end position="63"/>
    </location>
</feature>
<evidence type="ECO:0000313" key="2">
    <source>
        <dbReference type="EMBL" id="OTP65722.1"/>
    </source>
</evidence>
<protein>
    <recommendedName>
        <fullName evidence="1">Winged helix-turn helix domain-containing protein</fullName>
    </recommendedName>
</protein>
<evidence type="ECO:0000259" key="1">
    <source>
        <dbReference type="Pfam" id="PF13592"/>
    </source>
</evidence>
<organism evidence="2 3">
    <name type="scientific">Caballeronia sordidicola</name>
    <name type="common">Burkholderia sordidicola</name>
    <dbReference type="NCBI Taxonomy" id="196367"/>
    <lineage>
        <taxon>Bacteria</taxon>
        <taxon>Pseudomonadati</taxon>
        <taxon>Pseudomonadota</taxon>
        <taxon>Betaproteobacteria</taxon>
        <taxon>Burkholderiales</taxon>
        <taxon>Burkholderiaceae</taxon>
        <taxon>Caballeronia</taxon>
    </lineage>
</organism>
<dbReference type="Pfam" id="PF13592">
    <property type="entry name" value="HTH_33"/>
    <property type="match status" value="1"/>
</dbReference>
<dbReference type="Proteomes" id="UP000195221">
    <property type="component" value="Unassembled WGS sequence"/>
</dbReference>
<comment type="caution">
    <text evidence="2">The sequence shown here is derived from an EMBL/GenBank/DDBJ whole genome shotgun (WGS) entry which is preliminary data.</text>
</comment>
<accession>A0A242M3J2</accession>
<dbReference type="EMBL" id="NBTZ01000172">
    <property type="protein sequence ID" value="OTP65722.1"/>
    <property type="molecule type" value="Genomic_DNA"/>
</dbReference>
<dbReference type="AlphaFoldDB" id="A0A242M3J2"/>
<gene>
    <name evidence="2" type="ORF">PAMC26577_38705</name>
</gene>
<proteinExistence type="predicted"/>
<name>A0A242M3J2_CABSO</name>
<reference evidence="2 3" key="1">
    <citation type="submission" date="2017-03" db="EMBL/GenBank/DDBJ databases">
        <title>Genome analysis of strain PAMC 26577.</title>
        <authorList>
            <person name="Oh H.-M."/>
            <person name="Yang J.-A."/>
        </authorList>
    </citation>
    <scope>NUCLEOTIDE SEQUENCE [LARGE SCALE GENOMIC DNA]</scope>
    <source>
        <strain evidence="2 3">PAMC 26577</strain>
    </source>
</reference>
<dbReference type="InterPro" id="IPR025959">
    <property type="entry name" value="Winged_HTH_dom"/>
</dbReference>
<evidence type="ECO:0000313" key="3">
    <source>
        <dbReference type="Proteomes" id="UP000195221"/>
    </source>
</evidence>